<evidence type="ECO:0000313" key="2">
    <source>
        <dbReference type="Proteomes" id="UP001213000"/>
    </source>
</evidence>
<accession>A0AAD5YLU8</accession>
<proteinExistence type="predicted"/>
<organism evidence="1 2">
    <name type="scientific">Leucocoprinus birnbaumii</name>
    <dbReference type="NCBI Taxonomy" id="56174"/>
    <lineage>
        <taxon>Eukaryota</taxon>
        <taxon>Fungi</taxon>
        <taxon>Dikarya</taxon>
        <taxon>Basidiomycota</taxon>
        <taxon>Agaricomycotina</taxon>
        <taxon>Agaricomycetes</taxon>
        <taxon>Agaricomycetidae</taxon>
        <taxon>Agaricales</taxon>
        <taxon>Agaricineae</taxon>
        <taxon>Agaricaceae</taxon>
        <taxon>Leucocoprinus</taxon>
    </lineage>
</organism>
<reference evidence="1" key="1">
    <citation type="submission" date="2022-07" db="EMBL/GenBank/DDBJ databases">
        <title>Genome Sequence of Leucocoprinus birnbaumii.</title>
        <authorList>
            <person name="Buettner E."/>
        </authorList>
    </citation>
    <scope>NUCLEOTIDE SEQUENCE</scope>
    <source>
        <strain evidence="1">VT141</strain>
    </source>
</reference>
<name>A0AAD5YLU8_9AGAR</name>
<comment type="caution">
    <text evidence="1">The sequence shown here is derived from an EMBL/GenBank/DDBJ whole genome shotgun (WGS) entry which is preliminary data.</text>
</comment>
<keyword evidence="2" id="KW-1185">Reference proteome</keyword>
<sequence length="115" mass="12778">MGEDDERAVIYIAERQGHDPDPCTSSSSKSFSRAINQWIIELIFSTAPPLIQPNEDEDKDSYVTAEEDNRISDSSLYASFTSNVNGGHLSTIYEEDLRDAGDMASSNAFELVRPK</sequence>
<dbReference type="EMBL" id="JANIEX010001160">
    <property type="protein sequence ID" value="KAJ3560504.1"/>
    <property type="molecule type" value="Genomic_DNA"/>
</dbReference>
<gene>
    <name evidence="1" type="ORF">NP233_g10795</name>
</gene>
<dbReference type="AlphaFoldDB" id="A0AAD5YLU8"/>
<evidence type="ECO:0000313" key="1">
    <source>
        <dbReference type="EMBL" id="KAJ3560504.1"/>
    </source>
</evidence>
<dbReference type="Proteomes" id="UP001213000">
    <property type="component" value="Unassembled WGS sequence"/>
</dbReference>
<protein>
    <submittedName>
        <fullName evidence="1">Uncharacterized protein</fullName>
    </submittedName>
</protein>